<dbReference type="AlphaFoldDB" id="A0A2T8I1A0"/>
<proteinExistence type="predicted"/>
<dbReference type="Gramene" id="PVH31399">
    <property type="protein sequence ID" value="PVH31399"/>
    <property type="gene ID" value="PAHAL_9G134200"/>
</dbReference>
<dbReference type="EMBL" id="CM008054">
    <property type="protein sequence ID" value="PVH31399.1"/>
    <property type="molecule type" value="Genomic_DNA"/>
</dbReference>
<name>A0A2T8I1A0_9POAL</name>
<gene>
    <name evidence="1" type="ORF">PAHAL_9G134200</name>
</gene>
<accession>A0A2T8I1A0</accession>
<sequence>MHGELRQWRTLDVFVETPRLLGLRRGCLPRSRIAASATCGSCSMKCCTSR</sequence>
<reference evidence="1" key="1">
    <citation type="submission" date="2018-04" db="EMBL/GenBank/DDBJ databases">
        <title>WGS assembly of Panicum hallii.</title>
        <authorList>
            <person name="Lovell J."/>
            <person name="Jenkins J."/>
            <person name="Lowry D."/>
            <person name="Mamidi S."/>
            <person name="Sreedasyam A."/>
            <person name="Weng X."/>
            <person name="Barry K."/>
            <person name="Bonette J."/>
            <person name="Campitelli B."/>
            <person name="Daum C."/>
            <person name="Gordon S."/>
            <person name="Gould B."/>
            <person name="Lipzen A."/>
            <person name="Macqueen A."/>
            <person name="Palacio-Mejia J."/>
            <person name="Plott C."/>
            <person name="Shakirov E."/>
            <person name="Shu S."/>
            <person name="Yoshinaga Y."/>
            <person name="Zane M."/>
            <person name="Rokhsar D."/>
            <person name="Grimwood J."/>
            <person name="Schmutz J."/>
            <person name="Juenger T."/>
        </authorList>
    </citation>
    <scope>NUCLEOTIDE SEQUENCE [LARGE SCALE GENOMIC DNA]</scope>
    <source>
        <strain evidence="1">FIL2</strain>
    </source>
</reference>
<evidence type="ECO:0000313" key="1">
    <source>
        <dbReference type="EMBL" id="PVH31399.1"/>
    </source>
</evidence>
<protein>
    <submittedName>
        <fullName evidence="1">Uncharacterized protein</fullName>
    </submittedName>
</protein>
<dbReference type="Proteomes" id="UP000243499">
    <property type="component" value="Chromosome 9"/>
</dbReference>
<organism evidence="1">
    <name type="scientific">Panicum hallii</name>
    <dbReference type="NCBI Taxonomy" id="206008"/>
    <lineage>
        <taxon>Eukaryota</taxon>
        <taxon>Viridiplantae</taxon>
        <taxon>Streptophyta</taxon>
        <taxon>Embryophyta</taxon>
        <taxon>Tracheophyta</taxon>
        <taxon>Spermatophyta</taxon>
        <taxon>Magnoliopsida</taxon>
        <taxon>Liliopsida</taxon>
        <taxon>Poales</taxon>
        <taxon>Poaceae</taxon>
        <taxon>PACMAD clade</taxon>
        <taxon>Panicoideae</taxon>
        <taxon>Panicodae</taxon>
        <taxon>Paniceae</taxon>
        <taxon>Panicinae</taxon>
        <taxon>Panicum</taxon>
        <taxon>Panicum sect. Panicum</taxon>
    </lineage>
</organism>